<gene>
    <name evidence="8" type="primary">g5659</name>
    <name evidence="8" type="ORF">VP750_LOCUS4844</name>
</gene>
<evidence type="ECO:0000256" key="7">
    <source>
        <dbReference type="SAM" id="MobiDB-lite"/>
    </source>
</evidence>
<comment type="catalytic activity">
    <reaction evidence="6">
        <text>1D-myo-inositol 1,3,4,5,6-pentakisphosphate + ATP = 1D-myo-inositol hexakisphosphate + ADP + H(+)</text>
        <dbReference type="Rhea" id="RHEA:20313"/>
        <dbReference type="ChEBI" id="CHEBI:15378"/>
        <dbReference type="ChEBI" id="CHEBI:30616"/>
        <dbReference type="ChEBI" id="CHEBI:57733"/>
        <dbReference type="ChEBI" id="CHEBI:58130"/>
        <dbReference type="ChEBI" id="CHEBI:456216"/>
        <dbReference type="EC" id="2.7.1.158"/>
    </reaction>
</comment>
<comment type="function">
    <text evidence="6">Phosphorylates Ins(1,3,4,5,6)P5 at position 2 to form Ins(1,2,3,4,5,6)P6 (InsP6 or phytate).</text>
</comment>
<dbReference type="InterPro" id="IPR043001">
    <property type="entry name" value="IP5_2-K_N_lobe"/>
</dbReference>
<dbReference type="Pfam" id="PF06090">
    <property type="entry name" value="Ins_P5_2-kin"/>
    <property type="match status" value="1"/>
</dbReference>
<comment type="domain">
    <text evidence="6">The EXKPK motif is conserved in inositol-pentakisphosphate 2-kinases of both family 1 and 2.</text>
</comment>
<evidence type="ECO:0000256" key="5">
    <source>
        <dbReference type="ARBA" id="ARBA00022840"/>
    </source>
</evidence>
<reference evidence="8 9" key="1">
    <citation type="submission" date="2024-06" db="EMBL/GenBank/DDBJ databases">
        <authorList>
            <person name="Kraege A."/>
            <person name="Thomma B."/>
        </authorList>
    </citation>
    <scope>NUCLEOTIDE SEQUENCE [LARGE SCALE GENOMIC DNA]</scope>
</reference>
<keyword evidence="3 6" id="KW-0547">Nucleotide-binding</keyword>
<dbReference type="Proteomes" id="UP001497392">
    <property type="component" value="Unassembled WGS sequence"/>
</dbReference>
<accession>A0ABP1FXB6</accession>
<protein>
    <recommendedName>
        <fullName evidence="1 6">Inositol-pentakisphosphate 2-kinase</fullName>
        <ecNumber evidence="1 6">2.7.1.158</ecNumber>
    </recommendedName>
</protein>
<dbReference type="Gene3D" id="3.30.200.110">
    <property type="entry name" value="Inositol-pentakisphosphate 2-kinase, N-lobe"/>
    <property type="match status" value="1"/>
</dbReference>
<dbReference type="PANTHER" id="PTHR14456">
    <property type="entry name" value="INOSITOL POLYPHOSPHATE KINASE 1"/>
    <property type="match status" value="1"/>
</dbReference>
<evidence type="ECO:0000256" key="2">
    <source>
        <dbReference type="ARBA" id="ARBA00022679"/>
    </source>
</evidence>
<feature type="compositionally biased region" description="Low complexity" evidence="7">
    <location>
        <begin position="305"/>
        <end position="319"/>
    </location>
</feature>
<keyword evidence="5 6" id="KW-0067">ATP-binding</keyword>
<evidence type="ECO:0000256" key="3">
    <source>
        <dbReference type="ARBA" id="ARBA00022741"/>
    </source>
</evidence>
<dbReference type="EC" id="2.7.1.158" evidence="1 6"/>
<keyword evidence="4 6" id="KW-0418">Kinase</keyword>
<name>A0ABP1FXB6_9CHLO</name>
<feature type="region of interest" description="Disordered" evidence="7">
    <location>
        <begin position="305"/>
        <end position="338"/>
    </location>
</feature>
<organism evidence="8 9">
    <name type="scientific">Coccomyxa viridis</name>
    <dbReference type="NCBI Taxonomy" id="1274662"/>
    <lineage>
        <taxon>Eukaryota</taxon>
        <taxon>Viridiplantae</taxon>
        <taxon>Chlorophyta</taxon>
        <taxon>core chlorophytes</taxon>
        <taxon>Trebouxiophyceae</taxon>
        <taxon>Trebouxiophyceae incertae sedis</taxon>
        <taxon>Coccomyxaceae</taxon>
        <taxon>Coccomyxa</taxon>
    </lineage>
</organism>
<proteinExistence type="predicted"/>
<sequence length="456" mass="50348">MYDFEPEEASCWRLKGQGNANAVFAYASGKEHHVLRVRKEKLPENTHPETSEALAGLEKKVWEGVITDWGSGGAAQDQYENKVLRPLLGAECFHRGEYVRLPVDFAATLARTYGLQLSQDAWIAPDHTVFCPQPSQEPGPRSRTLSCAMPTICLELKPKCGFLPTSPCIHPGHSIKRRVPRFQLHQQLKLAQGKAENRSSYNPLDLFSGDSLKMHEALNDLLTCPQNNLRLFVDGEPIAQHRLEQKLVEVSSPHGGLDWVLSTITAILLQTGVLIKVLGVQKLDTYDVEGIKVLVDSLLAEASKASAGSSAQPSGPGKADSCTDTTKPPQSTSEAPLHEAQREALKPLLQLDSAAAFQAVRDYLTAVTAKDLSIMITFRRSSRHTGSDDSAVRHTAQMEVRDPEAHVLTDGGHETEYMVALVDLDIKPLKKIYEHWKLDRDIMWMVADDPVASEVL</sequence>
<keyword evidence="9" id="KW-1185">Reference proteome</keyword>
<evidence type="ECO:0000313" key="8">
    <source>
        <dbReference type="EMBL" id="CAL5223185.1"/>
    </source>
</evidence>
<comment type="caution">
    <text evidence="8">The sequence shown here is derived from an EMBL/GenBank/DDBJ whole genome shotgun (WGS) entry which is preliminary data.</text>
</comment>
<feature type="compositionally biased region" description="Polar residues" evidence="7">
    <location>
        <begin position="322"/>
        <end position="334"/>
    </location>
</feature>
<evidence type="ECO:0000256" key="4">
    <source>
        <dbReference type="ARBA" id="ARBA00022777"/>
    </source>
</evidence>
<evidence type="ECO:0000256" key="6">
    <source>
        <dbReference type="RuleBase" id="RU364126"/>
    </source>
</evidence>
<evidence type="ECO:0000313" key="9">
    <source>
        <dbReference type="Proteomes" id="UP001497392"/>
    </source>
</evidence>
<dbReference type="EMBL" id="CAXHTA020000008">
    <property type="protein sequence ID" value="CAL5223185.1"/>
    <property type="molecule type" value="Genomic_DNA"/>
</dbReference>
<dbReference type="InterPro" id="IPR009286">
    <property type="entry name" value="Ins_P5_2-kin"/>
</dbReference>
<keyword evidence="2 6" id="KW-0808">Transferase</keyword>
<evidence type="ECO:0000256" key="1">
    <source>
        <dbReference type="ARBA" id="ARBA00012023"/>
    </source>
</evidence>
<dbReference type="PANTHER" id="PTHR14456:SF2">
    <property type="entry name" value="INOSITOL-PENTAKISPHOSPHATE 2-KINASE"/>
    <property type="match status" value="1"/>
</dbReference>